<keyword evidence="3" id="KW-1185">Reference proteome</keyword>
<evidence type="ECO:0000313" key="2">
    <source>
        <dbReference type="EMBL" id="GAA3553662.1"/>
    </source>
</evidence>
<reference evidence="3" key="1">
    <citation type="journal article" date="2019" name="Int. J. Syst. Evol. Microbiol.">
        <title>The Global Catalogue of Microorganisms (GCM) 10K type strain sequencing project: providing services to taxonomists for standard genome sequencing and annotation.</title>
        <authorList>
            <consortium name="The Broad Institute Genomics Platform"/>
            <consortium name="The Broad Institute Genome Sequencing Center for Infectious Disease"/>
            <person name="Wu L."/>
            <person name="Ma J."/>
        </authorList>
    </citation>
    <scope>NUCLEOTIDE SEQUENCE [LARGE SCALE GENOMIC DNA]</scope>
    <source>
        <strain evidence="3">JCM 16928</strain>
    </source>
</reference>
<evidence type="ECO:0000256" key="1">
    <source>
        <dbReference type="SAM" id="SignalP"/>
    </source>
</evidence>
<comment type="caution">
    <text evidence="2">The sequence shown here is derived from an EMBL/GenBank/DDBJ whole genome shotgun (WGS) entry which is preliminary data.</text>
</comment>
<accession>A0ABP6WPC9</accession>
<dbReference type="Gene3D" id="2.115.10.10">
    <property type="entry name" value="Tachylectin 2"/>
    <property type="match status" value="1"/>
</dbReference>
<protein>
    <submittedName>
        <fullName evidence="2">Uncharacterized protein</fullName>
    </submittedName>
</protein>
<sequence length="316" mass="33227">MKLQRFALALAGAGLFAATAVSGTAVAADPNPSVKSRIAALKQQAAAKAVAEPCSSLLGGVTANGAVNSLEILPGKPPKVEPWFDFKFYAAKATGTWYLAQNASGSQLYYYGVFIQAGNLYRHTTYINQDTGAVTPKIAKVGGGWASFKTIATSNYSITAPRHAYIYGLNANGKLYRYSQVGTAVKSLGNFAGFKPFKALTVVSENPKYDTLLMTTTAGALYTVRIPVTATAKPVLKLVRKSGFAAYEALTAHNCGVRGGSLIVGVDHDTDSAYQYAFSKFNGTATAITAYGKAPAVLSGVTTAPFTTHYDQLVGE</sequence>
<feature type="chain" id="PRO_5046931176" evidence="1">
    <location>
        <begin position="28"/>
        <end position="316"/>
    </location>
</feature>
<organism evidence="2 3">
    <name type="scientific">Kribbella ginsengisoli</name>
    <dbReference type="NCBI Taxonomy" id="363865"/>
    <lineage>
        <taxon>Bacteria</taxon>
        <taxon>Bacillati</taxon>
        <taxon>Actinomycetota</taxon>
        <taxon>Actinomycetes</taxon>
        <taxon>Propionibacteriales</taxon>
        <taxon>Kribbellaceae</taxon>
        <taxon>Kribbella</taxon>
    </lineage>
</organism>
<dbReference type="EMBL" id="BAABAA010000002">
    <property type="protein sequence ID" value="GAA3553662.1"/>
    <property type="molecule type" value="Genomic_DNA"/>
</dbReference>
<evidence type="ECO:0000313" key="3">
    <source>
        <dbReference type="Proteomes" id="UP001501222"/>
    </source>
</evidence>
<dbReference type="RefSeq" id="WP_344839952.1">
    <property type="nucleotide sequence ID" value="NZ_BAABAA010000002.1"/>
</dbReference>
<name>A0ABP6WPC9_9ACTN</name>
<feature type="signal peptide" evidence="1">
    <location>
        <begin position="1"/>
        <end position="27"/>
    </location>
</feature>
<gene>
    <name evidence="2" type="ORF">GCM10022235_21970</name>
</gene>
<keyword evidence="1" id="KW-0732">Signal</keyword>
<dbReference type="Proteomes" id="UP001501222">
    <property type="component" value="Unassembled WGS sequence"/>
</dbReference>
<proteinExistence type="predicted"/>